<dbReference type="GO" id="GO:0015833">
    <property type="term" value="P:peptide transport"/>
    <property type="evidence" value="ECO:0007669"/>
    <property type="project" value="TreeGrafter"/>
</dbReference>
<evidence type="ECO:0000256" key="3">
    <source>
        <dbReference type="SAM" id="SignalP"/>
    </source>
</evidence>
<dbReference type="InterPro" id="IPR039424">
    <property type="entry name" value="SBP_5"/>
</dbReference>
<dbReference type="AlphaFoldDB" id="A0A7W8U851"/>
<dbReference type="RefSeq" id="WP_026203501.1">
    <property type="nucleotide sequence ID" value="NZ_JACHBK010000002.1"/>
</dbReference>
<comment type="caution">
    <text evidence="5">The sequence shown here is derived from an EMBL/GenBank/DDBJ whole genome shotgun (WGS) entry which is preliminary data.</text>
</comment>
<evidence type="ECO:0000313" key="6">
    <source>
        <dbReference type="Proteomes" id="UP000585507"/>
    </source>
</evidence>
<dbReference type="Gene3D" id="3.10.105.10">
    <property type="entry name" value="Dipeptide-binding Protein, Domain 3"/>
    <property type="match status" value="1"/>
</dbReference>
<keyword evidence="6" id="KW-1185">Reference proteome</keyword>
<dbReference type="EMBL" id="JACHBK010000002">
    <property type="protein sequence ID" value="MBB5534517.1"/>
    <property type="molecule type" value="Genomic_DNA"/>
</dbReference>
<dbReference type="GO" id="GO:0043190">
    <property type="term" value="C:ATP-binding cassette (ABC) transporter complex"/>
    <property type="evidence" value="ECO:0007669"/>
    <property type="project" value="InterPro"/>
</dbReference>
<evidence type="ECO:0000256" key="1">
    <source>
        <dbReference type="ARBA" id="ARBA00004418"/>
    </source>
</evidence>
<dbReference type="Pfam" id="PF00496">
    <property type="entry name" value="SBP_bac_5"/>
    <property type="match status" value="1"/>
</dbReference>
<dbReference type="PANTHER" id="PTHR30290">
    <property type="entry name" value="PERIPLASMIC BINDING COMPONENT OF ABC TRANSPORTER"/>
    <property type="match status" value="1"/>
</dbReference>
<name>A0A7W8U851_9HYPH</name>
<keyword evidence="3" id="KW-0732">Signal</keyword>
<dbReference type="Proteomes" id="UP000585507">
    <property type="component" value="Unassembled WGS sequence"/>
</dbReference>
<feature type="signal peptide" evidence="3">
    <location>
        <begin position="1"/>
        <end position="22"/>
    </location>
</feature>
<protein>
    <submittedName>
        <fullName evidence="5">Peptide/nickel transport system substrate-binding protein</fullName>
    </submittedName>
</protein>
<dbReference type="InterPro" id="IPR000914">
    <property type="entry name" value="SBP_5_dom"/>
</dbReference>
<evidence type="ECO:0000313" key="5">
    <source>
        <dbReference type="EMBL" id="MBB5534517.1"/>
    </source>
</evidence>
<dbReference type="GO" id="GO:0030288">
    <property type="term" value="C:outer membrane-bounded periplasmic space"/>
    <property type="evidence" value="ECO:0007669"/>
    <property type="project" value="UniProtKB-ARBA"/>
</dbReference>
<dbReference type="SUPFAM" id="SSF53850">
    <property type="entry name" value="Periplasmic binding protein-like II"/>
    <property type="match status" value="1"/>
</dbReference>
<sequence length="633" mass="72357">MITRRTTLGMLASVLVPGTSRAAPEPAFLRPYLRAQTLPVLSERIPKNPRRVNLAAMGREPGKYGGTARMLIGSQKDIRYMTINGYSRLVGYDENLQFQPDILESFDVQEGRIFTFKIRDGHRWSSGSYLTAEDFRYTWEDVILNKDLRKGGVQRELLADGKPPVFEVLDELTVRYTWSAPNPDFLPGLAAASPIILLLPSAYMRHFHKKYQDEFRLSALMKQYRAKKWADLHIKMSRQYRPENPDLPTLDPWMNRTAPPAEQFVFERNPFFHRVDENGLQLPYIDRFLLNISSSEIIPAKTGAGESDLQSTGVDFSDYAFFKDSEKRYPVKVKLFKRTEGSRIALLPNLNCSDKVWRNLFWDVRVRRALSLAIDRHEINMVSFYGLGKESADTILPDSPLFKPEYASAWASHDPDQANALLDEVGLTEKNSAGIRLLPDGREAQIVIETAGESTLETDVLELIKDHWMKIGFSLFIKTSQRDVFRSRAMGGDIMMSMWNGLENGVPTADMNPSRLAPSADDQLQWPVWGMYYLSLEQNGHAPELPEAIRLVELLKEWRRTVNTPERTRIWHEMLAIYTQNVFSIGIVNATLQPVLHSSHLRNVPETGLYGFDPTCFLGVYMPDTFWYSSEVS</sequence>
<reference evidence="5 6" key="1">
    <citation type="submission" date="2020-08" db="EMBL/GenBank/DDBJ databases">
        <title>Genomic Encyclopedia of Type Strains, Phase IV (KMG-V): Genome sequencing to study the core and pangenomes of soil and plant-associated prokaryotes.</title>
        <authorList>
            <person name="Whitman W."/>
        </authorList>
    </citation>
    <scope>NUCLEOTIDE SEQUENCE [LARGE SCALE GENOMIC DNA]</scope>
    <source>
        <strain evidence="5 6">SEMIA 4084</strain>
    </source>
</reference>
<organism evidence="5 6">
    <name type="scientific">Rhizobium giardinii</name>
    <dbReference type="NCBI Taxonomy" id="56731"/>
    <lineage>
        <taxon>Bacteria</taxon>
        <taxon>Pseudomonadati</taxon>
        <taxon>Pseudomonadota</taxon>
        <taxon>Alphaproteobacteria</taxon>
        <taxon>Hyphomicrobiales</taxon>
        <taxon>Rhizobiaceae</taxon>
        <taxon>Rhizobium/Agrobacterium group</taxon>
        <taxon>Rhizobium</taxon>
    </lineage>
</organism>
<dbReference type="CDD" id="cd08500">
    <property type="entry name" value="PBP2_NikA_DppA_OppA_like_4"/>
    <property type="match status" value="1"/>
</dbReference>
<accession>A0A7W8U851</accession>
<feature type="chain" id="PRO_5031534018" evidence="3">
    <location>
        <begin position="23"/>
        <end position="633"/>
    </location>
</feature>
<dbReference type="PANTHER" id="PTHR30290:SF62">
    <property type="entry name" value="OLIGOPEPTIDE ABC TRANSPORTER, PERIPLASMIC OLIGOPEPTIDE-BINDING PROTEIN"/>
    <property type="match status" value="1"/>
</dbReference>
<evidence type="ECO:0000256" key="2">
    <source>
        <dbReference type="ARBA" id="ARBA00005695"/>
    </source>
</evidence>
<dbReference type="Gene3D" id="3.40.190.10">
    <property type="entry name" value="Periplasmic binding protein-like II"/>
    <property type="match status" value="1"/>
</dbReference>
<proteinExistence type="inferred from homology"/>
<feature type="domain" description="Solute-binding protein family 5" evidence="4">
    <location>
        <begin position="98"/>
        <end position="504"/>
    </location>
</feature>
<gene>
    <name evidence="5" type="ORF">GGD55_001188</name>
</gene>
<evidence type="ECO:0000259" key="4">
    <source>
        <dbReference type="Pfam" id="PF00496"/>
    </source>
</evidence>
<dbReference type="GO" id="GO:1904680">
    <property type="term" value="F:peptide transmembrane transporter activity"/>
    <property type="evidence" value="ECO:0007669"/>
    <property type="project" value="TreeGrafter"/>
</dbReference>
<comment type="similarity">
    <text evidence="2">Belongs to the bacterial solute-binding protein 5 family.</text>
</comment>
<comment type="subcellular location">
    <subcellularLocation>
        <location evidence="1">Periplasm</location>
    </subcellularLocation>
</comment>